<dbReference type="InterPro" id="IPR050090">
    <property type="entry name" value="Tyrosine_recombinase_XerCD"/>
</dbReference>
<evidence type="ECO:0000256" key="3">
    <source>
        <dbReference type="ARBA" id="ARBA00023172"/>
    </source>
</evidence>
<dbReference type="InterPro" id="IPR013762">
    <property type="entry name" value="Integrase-like_cat_sf"/>
</dbReference>
<dbReference type="Pfam" id="PF00589">
    <property type="entry name" value="Phage_integrase"/>
    <property type="match status" value="1"/>
</dbReference>
<evidence type="ECO:0000313" key="6">
    <source>
        <dbReference type="Proteomes" id="UP001214301"/>
    </source>
</evidence>
<dbReference type="Gene3D" id="1.10.150.130">
    <property type="match status" value="1"/>
</dbReference>
<evidence type="ECO:0000256" key="1">
    <source>
        <dbReference type="ARBA" id="ARBA00022908"/>
    </source>
</evidence>
<reference evidence="5 6" key="1">
    <citation type="journal article" date="2020" name="Front. Microbiol.">
        <title>Toward Biorecycling: Isolation of a Soil Bacterium That Grows on a Polyurethane Oligomer and Monomer.</title>
        <authorList>
            <person name="Espinosa M.J.C."/>
            <person name="Blanco A.C."/>
            <person name="Schmidgall T."/>
            <person name="Atanasoff-Kardjalieff A.K."/>
            <person name="Kappelmeyer U."/>
            <person name="Tischler D."/>
            <person name="Pieper D.H."/>
            <person name="Heipieper H.J."/>
            <person name="Eberlein C."/>
        </authorList>
    </citation>
    <scope>NUCLEOTIDE SEQUENCE [LARGE SCALE GENOMIC DNA]</scope>
    <source>
        <strain evidence="5 6">TDA1</strain>
    </source>
</reference>
<sequence length="363" mass="41132">MATIVKTPAGTWKAVIRKTGWPTNAKTFRTKRDAEDWSRRTEDEMVRGVYIQRSGSERMTLEIALKRYLTDITPTKKPTTQRGEISKAKKLTEHLGKYSLAALSAETIANYRDKRLNEPGRAGTTSNNTVRLELALLSHVFTVAIQEWGLGLTFNPVLNIRKPSPGEGRNRRLSPDEERRLFAEVNRHSNPMLGWIVGIALETGMRSGEIASLRRPQVDTERRIVRLVDTKNDGQRTVPLSKRATALFKAAMMNPARPSDCNLVFFGEPGKDGKRRPYAFTKIWGLLVKKLQLSDFRFHDLRHEAVSRLVEGGLSDQEVSSISGHKSMQMLKRYTHLRSEDLVARLDSMSKRKKSLAKPQKVV</sequence>
<proteinExistence type="predicted"/>
<feature type="domain" description="Tyr recombinase" evidence="4">
    <location>
        <begin position="168"/>
        <end position="347"/>
    </location>
</feature>
<keyword evidence="3" id="KW-0233">DNA recombination</keyword>
<dbReference type="InterPro" id="IPR011010">
    <property type="entry name" value="DNA_brk_join_enz"/>
</dbReference>
<dbReference type="PANTHER" id="PTHR30349">
    <property type="entry name" value="PHAGE INTEGRASE-RELATED"/>
    <property type="match status" value="1"/>
</dbReference>
<evidence type="ECO:0000259" key="4">
    <source>
        <dbReference type="PROSITE" id="PS51898"/>
    </source>
</evidence>
<keyword evidence="1" id="KW-0229">DNA integration</keyword>
<organism evidence="5 6">
    <name type="scientific">Pseudomonas capeferrum</name>
    <dbReference type="NCBI Taxonomy" id="1495066"/>
    <lineage>
        <taxon>Bacteria</taxon>
        <taxon>Pseudomonadati</taxon>
        <taxon>Pseudomonadota</taxon>
        <taxon>Gammaproteobacteria</taxon>
        <taxon>Pseudomonadales</taxon>
        <taxon>Pseudomonadaceae</taxon>
        <taxon>Pseudomonas</taxon>
    </lineage>
</organism>
<dbReference type="PANTHER" id="PTHR30349:SF94">
    <property type="entry name" value="INTEGRASE_RECOMBINASE HI_1414-RELATED"/>
    <property type="match status" value="1"/>
</dbReference>
<keyword evidence="2" id="KW-0238">DNA-binding</keyword>
<dbReference type="SUPFAM" id="SSF56349">
    <property type="entry name" value="DNA breaking-rejoining enzymes"/>
    <property type="match status" value="1"/>
</dbReference>
<dbReference type="Gene3D" id="1.10.443.10">
    <property type="entry name" value="Intergrase catalytic core"/>
    <property type="match status" value="1"/>
</dbReference>
<accession>A0ABY7RAD8</accession>
<protein>
    <submittedName>
        <fullName evidence="5">Site-specific integrase</fullName>
    </submittedName>
</protein>
<dbReference type="PROSITE" id="PS51898">
    <property type="entry name" value="TYR_RECOMBINASE"/>
    <property type="match status" value="1"/>
</dbReference>
<dbReference type="InterPro" id="IPR002104">
    <property type="entry name" value="Integrase_catalytic"/>
</dbReference>
<evidence type="ECO:0000256" key="2">
    <source>
        <dbReference type="ARBA" id="ARBA00023125"/>
    </source>
</evidence>
<dbReference type="CDD" id="cd00796">
    <property type="entry name" value="INT_Rci_Hp1_C"/>
    <property type="match status" value="1"/>
</dbReference>
<dbReference type="InterPro" id="IPR010998">
    <property type="entry name" value="Integrase_recombinase_N"/>
</dbReference>
<keyword evidence="6" id="KW-1185">Reference proteome</keyword>
<dbReference type="RefSeq" id="WP_156311185.1">
    <property type="nucleotide sequence ID" value="NZ_CP116669.1"/>
</dbReference>
<dbReference type="Proteomes" id="UP001214301">
    <property type="component" value="Chromosome"/>
</dbReference>
<name>A0ABY7RAD8_9PSED</name>
<evidence type="ECO:0000313" key="5">
    <source>
        <dbReference type="EMBL" id="WCI00710.1"/>
    </source>
</evidence>
<dbReference type="EMBL" id="CP116669">
    <property type="protein sequence ID" value="WCI00710.1"/>
    <property type="molecule type" value="Genomic_DNA"/>
</dbReference>
<gene>
    <name evidence="5" type="ORF">PMC74_02055</name>
</gene>